<dbReference type="HOGENOM" id="CLU_695695_0_0_10"/>
<dbReference type="eggNOG" id="ENOG50317SB">
    <property type="taxonomic scope" value="Bacteria"/>
</dbReference>
<reference evidence="2 3" key="1">
    <citation type="submission" date="2011-03" db="EMBL/GenBank/DDBJ databases">
        <authorList>
            <person name="Weinstock G."/>
            <person name="Sodergren E."/>
            <person name="Clifton S."/>
            <person name="Fulton L."/>
            <person name="Fulton B."/>
            <person name="Courtney L."/>
            <person name="Fronick C."/>
            <person name="Harrison M."/>
            <person name="Strong C."/>
            <person name="Farmer C."/>
            <person name="Delahaunty K."/>
            <person name="Markovic C."/>
            <person name="Hall O."/>
            <person name="Minx P."/>
            <person name="Tomlinson C."/>
            <person name="Mitreva M."/>
            <person name="Hou S."/>
            <person name="Chen J."/>
            <person name="Wollam A."/>
            <person name="Pepin K.H."/>
            <person name="Johnson M."/>
            <person name="Bhonagiri V."/>
            <person name="Zhang X."/>
            <person name="Suruliraj S."/>
            <person name="Warren W."/>
            <person name="Chinwalla A."/>
            <person name="Mardis E.R."/>
            <person name="Wilson R.K."/>
        </authorList>
    </citation>
    <scope>NUCLEOTIDE SEQUENCE [LARGE SCALE GENOMIC DNA]</scope>
    <source>
        <strain evidence="2 3">YIT 11840</strain>
    </source>
</reference>
<feature type="transmembrane region" description="Helical" evidence="1">
    <location>
        <begin position="71"/>
        <end position="89"/>
    </location>
</feature>
<feature type="transmembrane region" description="Helical" evidence="1">
    <location>
        <begin position="247"/>
        <end position="265"/>
    </location>
</feature>
<evidence type="ECO:0000313" key="3">
    <source>
        <dbReference type="Proteomes" id="UP000003598"/>
    </source>
</evidence>
<evidence type="ECO:0008006" key="4">
    <source>
        <dbReference type="Google" id="ProtNLM"/>
    </source>
</evidence>
<dbReference type="Proteomes" id="UP000003598">
    <property type="component" value="Unassembled WGS sequence"/>
</dbReference>
<name>G5SV38_9BACT</name>
<dbReference type="STRING" id="762968.HMPREF9441_03253"/>
<dbReference type="EMBL" id="AFFY01000053">
    <property type="protein sequence ID" value="EHG98894.1"/>
    <property type="molecule type" value="Genomic_DNA"/>
</dbReference>
<feature type="transmembrane region" description="Helical" evidence="1">
    <location>
        <begin position="337"/>
        <end position="354"/>
    </location>
</feature>
<dbReference type="GeneID" id="93558498"/>
<protein>
    <recommendedName>
        <fullName evidence="4">O-antigen polymerase</fullName>
    </recommendedName>
</protein>
<feature type="transmembrane region" description="Helical" evidence="1">
    <location>
        <begin position="12"/>
        <end position="29"/>
    </location>
</feature>
<feature type="transmembrane region" description="Helical" evidence="1">
    <location>
        <begin position="363"/>
        <end position="385"/>
    </location>
</feature>
<dbReference type="PATRIC" id="fig|762968.3.peg.2870"/>
<keyword evidence="1" id="KW-0812">Transmembrane</keyword>
<feature type="transmembrane region" description="Helical" evidence="1">
    <location>
        <begin position="129"/>
        <end position="149"/>
    </location>
</feature>
<proteinExistence type="predicted"/>
<feature type="transmembrane region" description="Helical" evidence="1">
    <location>
        <begin position="206"/>
        <end position="235"/>
    </location>
</feature>
<dbReference type="AlphaFoldDB" id="G5SV38"/>
<dbReference type="RefSeq" id="WP_008622336.1">
    <property type="nucleotide sequence ID" value="NZ_JH376624.1"/>
</dbReference>
<accession>G5SV38</accession>
<feature type="transmembrane region" description="Helical" evidence="1">
    <location>
        <begin position="95"/>
        <end position="117"/>
    </location>
</feature>
<evidence type="ECO:0000313" key="2">
    <source>
        <dbReference type="EMBL" id="EHG98894.1"/>
    </source>
</evidence>
<keyword evidence="1" id="KW-1133">Transmembrane helix</keyword>
<evidence type="ECO:0000256" key="1">
    <source>
        <dbReference type="SAM" id="Phobius"/>
    </source>
</evidence>
<organism evidence="2 3">
    <name type="scientific">Paraprevotella clara YIT 11840</name>
    <dbReference type="NCBI Taxonomy" id="762968"/>
    <lineage>
        <taxon>Bacteria</taxon>
        <taxon>Pseudomonadati</taxon>
        <taxon>Bacteroidota</taxon>
        <taxon>Bacteroidia</taxon>
        <taxon>Bacteroidales</taxon>
        <taxon>Prevotellaceae</taxon>
        <taxon>Paraprevotella</taxon>
    </lineage>
</organism>
<keyword evidence="3" id="KW-1185">Reference proteome</keyword>
<comment type="caution">
    <text evidence="2">The sequence shown here is derived from an EMBL/GenBank/DDBJ whole genome shotgun (WGS) entry which is preliminary data.</text>
</comment>
<feature type="transmembrane region" description="Helical" evidence="1">
    <location>
        <begin position="41"/>
        <end position="59"/>
    </location>
</feature>
<sequence>MVSRKSGYTGKLIPYCINIFVYFFLLHFVQRCGQLVLNIDFHIPQLLSLSSLLFFLFYAINKKKKLMDCLIIFYLFYMLLNGMFLKYYGSYQNTLMYYAFTGQFCFTLFYFMGRFSAISIISALDKMRFPLLMSMFVGIYCFLYTPGWYMSMKYSQLNEFGSNYMEIMRMSSIWGHPYHLAYATLLYSIYLMYRLFSANMIDKKSYAMLLLCFIILFLCQLRVCIMFFVFAFFLFTILNPNKRKNKNICIALAAIFLVLALQFIMGKLSGDHINYIEEHMLNLFDDEHLDTRFEHTRGDIISYSFWGEGWGKYGDNARNINKWAIFDNEYQHHISELGYFGLGILLLVLMYAIVRGFRYRKVVFVEFLLICFYAIAMLGASVLIHASQYGYVFWFCVGRVVASSGSSCKMLDRNESSTHRVRIGQSNA</sequence>
<keyword evidence="1" id="KW-0472">Membrane</keyword>
<gene>
    <name evidence="2" type="ORF">HMPREF9441_03253</name>
</gene>